<evidence type="ECO:0000256" key="2">
    <source>
        <dbReference type="ARBA" id="ARBA00022676"/>
    </source>
</evidence>
<evidence type="ECO:0000256" key="5">
    <source>
        <dbReference type="ARBA" id="ARBA00022989"/>
    </source>
</evidence>
<name>A0A1M7RPK9_9ACTN</name>
<proteinExistence type="predicted"/>
<dbReference type="GO" id="GO:0005886">
    <property type="term" value="C:plasma membrane"/>
    <property type="evidence" value="ECO:0007669"/>
    <property type="project" value="TreeGrafter"/>
</dbReference>
<dbReference type="EMBL" id="FRCS01000039">
    <property type="protein sequence ID" value="SHN48253.1"/>
    <property type="molecule type" value="Genomic_DNA"/>
</dbReference>
<sequence>MSDTPRFPDDSATSEETQELSSADRTVDLRMVDSDRTVDLRFSDSARRSGRRQPRIGVGWTHGGRSLDTALRQLSGGKVLHASPAGPAMRARRIRRHALLVNTFVPVLPPVTRVLLAVLTVGWVVSLVLFWRWWLEPPHRTDWMRLLINSSLLLYMSAYPILPILRFNKLRTVNPRVPIPELRVAFCVTKAPSEPWDTARRTLEAMLDQDFPYSYDVWICDEDPSEETLAWCRAHGVRVSTRRGQPEYQRDTWPRRKKCKEGNLAYFYDHYGYRDYDVVSQLDCDHIPSPTYLAEMVRPFADDSIGYVAAPSVCDTNADS</sequence>
<protein>
    <submittedName>
        <fullName evidence="9">Glycosyl transferase family 21</fullName>
    </submittedName>
</protein>
<dbReference type="Proteomes" id="UP000184440">
    <property type="component" value="Unassembled WGS sequence"/>
</dbReference>
<comment type="subcellular location">
    <subcellularLocation>
        <location evidence="1">Membrane</location>
        <topology evidence="1">Multi-pass membrane protein</topology>
    </subcellularLocation>
</comment>
<evidence type="ECO:0000256" key="6">
    <source>
        <dbReference type="ARBA" id="ARBA00023136"/>
    </source>
</evidence>
<feature type="transmembrane region" description="Helical" evidence="8">
    <location>
        <begin position="143"/>
        <end position="162"/>
    </location>
</feature>
<evidence type="ECO:0000256" key="8">
    <source>
        <dbReference type="SAM" id="Phobius"/>
    </source>
</evidence>
<evidence type="ECO:0000256" key="3">
    <source>
        <dbReference type="ARBA" id="ARBA00022679"/>
    </source>
</evidence>
<feature type="non-terminal residue" evidence="9">
    <location>
        <position position="320"/>
    </location>
</feature>
<dbReference type="PANTHER" id="PTHR43867">
    <property type="entry name" value="CELLULOSE SYNTHASE CATALYTIC SUBUNIT A [UDP-FORMING]"/>
    <property type="match status" value="1"/>
</dbReference>
<dbReference type="AlphaFoldDB" id="A0A1M7RPK9"/>
<keyword evidence="4 8" id="KW-0812">Transmembrane</keyword>
<dbReference type="GO" id="GO:0016758">
    <property type="term" value="F:hexosyltransferase activity"/>
    <property type="evidence" value="ECO:0007669"/>
    <property type="project" value="TreeGrafter"/>
</dbReference>
<keyword evidence="10" id="KW-1185">Reference proteome</keyword>
<evidence type="ECO:0000256" key="1">
    <source>
        <dbReference type="ARBA" id="ARBA00004141"/>
    </source>
</evidence>
<evidence type="ECO:0000256" key="4">
    <source>
        <dbReference type="ARBA" id="ARBA00022692"/>
    </source>
</evidence>
<feature type="region of interest" description="Disordered" evidence="7">
    <location>
        <begin position="1"/>
        <end position="26"/>
    </location>
</feature>
<accession>A0A1M7RPK9</accession>
<keyword evidence="3 9" id="KW-0808">Transferase</keyword>
<dbReference type="SUPFAM" id="SSF53448">
    <property type="entry name" value="Nucleotide-diphospho-sugar transferases"/>
    <property type="match status" value="1"/>
</dbReference>
<dbReference type="PANTHER" id="PTHR43867:SF2">
    <property type="entry name" value="CELLULOSE SYNTHASE CATALYTIC SUBUNIT A [UDP-FORMING]"/>
    <property type="match status" value="1"/>
</dbReference>
<dbReference type="STRING" id="134849.SAMN05443668_13910"/>
<keyword evidence="6 8" id="KW-0472">Membrane</keyword>
<gene>
    <name evidence="9" type="ORF">SAMN05443668_13910</name>
</gene>
<dbReference type="Gene3D" id="3.90.550.10">
    <property type="entry name" value="Spore Coat Polysaccharide Biosynthesis Protein SpsA, Chain A"/>
    <property type="match status" value="1"/>
</dbReference>
<dbReference type="InterPro" id="IPR029044">
    <property type="entry name" value="Nucleotide-diphossugar_trans"/>
</dbReference>
<keyword evidence="5 8" id="KW-1133">Transmembrane helix</keyword>
<evidence type="ECO:0000313" key="10">
    <source>
        <dbReference type="Proteomes" id="UP000184440"/>
    </source>
</evidence>
<evidence type="ECO:0000256" key="7">
    <source>
        <dbReference type="SAM" id="MobiDB-lite"/>
    </source>
</evidence>
<reference evidence="9 10" key="1">
    <citation type="submission" date="2016-11" db="EMBL/GenBank/DDBJ databases">
        <authorList>
            <person name="Jaros S."/>
            <person name="Januszkiewicz K."/>
            <person name="Wedrychowicz H."/>
        </authorList>
    </citation>
    <scope>NUCLEOTIDE SEQUENCE [LARGE SCALE GENOMIC DNA]</scope>
    <source>
        <strain evidence="9 10">DSM 46144</strain>
    </source>
</reference>
<evidence type="ECO:0000313" key="9">
    <source>
        <dbReference type="EMBL" id="SHN48253.1"/>
    </source>
</evidence>
<keyword evidence="2" id="KW-0328">Glycosyltransferase</keyword>
<organism evidence="9 10">
    <name type="scientific">Cryptosporangium aurantiacum</name>
    <dbReference type="NCBI Taxonomy" id="134849"/>
    <lineage>
        <taxon>Bacteria</taxon>
        <taxon>Bacillati</taxon>
        <taxon>Actinomycetota</taxon>
        <taxon>Actinomycetes</taxon>
        <taxon>Cryptosporangiales</taxon>
        <taxon>Cryptosporangiaceae</taxon>
        <taxon>Cryptosporangium</taxon>
    </lineage>
</organism>
<feature type="transmembrane region" description="Helical" evidence="8">
    <location>
        <begin position="99"/>
        <end position="131"/>
    </location>
</feature>
<dbReference type="InterPro" id="IPR050321">
    <property type="entry name" value="Glycosyltr_2/OpgH_subfam"/>
</dbReference>